<feature type="compositionally biased region" description="Basic and acidic residues" evidence="1">
    <location>
        <begin position="123"/>
        <end position="132"/>
    </location>
</feature>
<proteinExistence type="predicted"/>
<feature type="compositionally biased region" description="Polar residues" evidence="1">
    <location>
        <begin position="71"/>
        <end position="97"/>
    </location>
</feature>
<protein>
    <recommendedName>
        <fullName evidence="4">Catalase</fullName>
    </recommendedName>
</protein>
<evidence type="ECO:0000313" key="2">
    <source>
        <dbReference type="EMBL" id="QPG05600.1"/>
    </source>
</evidence>
<dbReference type="EMBL" id="CP064795">
    <property type="protein sequence ID" value="QPG05600.1"/>
    <property type="molecule type" value="Genomic_DNA"/>
</dbReference>
<dbReference type="Proteomes" id="UP000595095">
    <property type="component" value="Chromosome"/>
</dbReference>
<gene>
    <name evidence="2" type="ORF">IT774_16190</name>
</gene>
<dbReference type="AlphaFoldDB" id="A0A7S9HCW6"/>
<dbReference type="RefSeq" id="WP_195810686.1">
    <property type="nucleotide sequence ID" value="NZ_CP064795.1"/>
</dbReference>
<dbReference type="KEGG" id="smaa:IT774_16190"/>
<keyword evidence="3" id="KW-1185">Reference proteome</keyword>
<dbReference type="Pfam" id="PF12118">
    <property type="entry name" value="SprA-related"/>
    <property type="match status" value="1"/>
</dbReference>
<organism evidence="2 3">
    <name type="scientific">Salinimonas marina</name>
    <dbReference type="NCBI Taxonomy" id="2785918"/>
    <lineage>
        <taxon>Bacteria</taxon>
        <taxon>Pseudomonadati</taxon>
        <taxon>Pseudomonadota</taxon>
        <taxon>Gammaproteobacteria</taxon>
        <taxon>Alteromonadales</taxon>
        <taxon>Alteromonadaceae</taxon>
        <taxon>Alteromonas/Salinimonas group</taxon>
        <taxon>Salinimonas</taxon>
    </lineage>
</organism>
<evidence type="ECO:0000256" key="1">
    <source>
        <dbReference type="SAM" id="MobiDB-lite"/>
    </source>
</evidence>
<reference evidence="2 3" key="1">
    <citation type="submission" date="2020-11" db="EMBL/GenBank/DDBJ databases">
        <title>Complete genome sequence for Salinimonas sp. strain G2-b.</title>
        <authorList>
            <person name="Park S.-J."/>
        </authorList>
    </citation>
    <scope>NUCLEOTIDE SEQUENCE [LARGE SCALE GENOMIC DNA]</scope>
    <source>
        <strain evidence="2 3">G2-b</strain>
    </source>
</reference>
<sequence length="300" mass="32463">MTPWADLSIRWPETMNIVTPLPTALALPTANMATEAARRDNLLRESIPANPESDKNNAQKGLGSEGEQARASLQKQVAATYDKPQSNPGAEANTPNEQPEPDTAGQQSSGRDSAEQRQQQQAKEAKIAALKQRDQEVRVHEQAHAVAGGQYAGAPKYEYTTGPDNQRYVTDGEVSIDVSEAATAQQTIEKMRQVRRAALAPAEPSMQDRTVAAQAAATEQQARSDLAGELAANPQNQRRAGMFSDIDAWVDTLTPAVSAAISPERPADYDETSMQARRLLIQQTYRNTYQGTDAGFTASA</sequence>
<feature type="region of interest" description="Disordered" evidence="1">
    <location>
        <begin position="36"/>
        <end position="132"/>
    </location>
</feature>
<accession>A0A7S9HCW6</accession>
<evidence type="ECO:0008006" key="4">
    <source>
        <dbReference type="Google" id="ProtNLM"/>
    </source>
</evidence>
<evidence type="ECO:0000313" key="3">
    <source>
        <dbReference type="Proteomes" id="UP000595095"/>
    </source>
</evidence>
<name>A0A7S9HCW6_9ALTE</name>
<dbReference type="InterPro" id="IPR021973">
    <property type="entry name" value="SprA-related"/>
</dbReference>